<sequence length="103" mass="11536">METTAWNFQGCLALANARAKFPCESLGVLVIFLLLALDVCNLCSFPIKLVIWFLPEIDWHSNRMRTECKVAGNDTAHNFYPDLTEQNATRSGPLSNHQDPGRA</sequence>
<organism evidence="3 4">
    <name type="scientific">Taxus chinensis</name>
    <name type="common">Chinese yew</name>
    <name type="synonym">Taxus wallichiana var. chinensis</name>
    <dbReference type="NCBI Taxonomy" id="29808"/>
    <lineage>
        <taxon>Eukaryota</taxon>
        <taxon>Viridiplantae</taxon>
        <taxon>Streptophyta</taxon>
        <taxon>Embryophyta</taxon>
        <taxon>Tracheophyta</taxon>
        <taxon>Spermatophyta</taxon>
        <taxon>Pinopsida</taxon>
        <taxon>Pinidae</taxon>
        <taxon>Conifers II</taxon>
        <taxon>Cupressales</taxon>
        <taxon>Taxaceae</taxon>
        <taxon>Taxus</taxon>
    </lineage>
</organism>
<keyword evidence="2" id="KW-0812">Transmembrane</keyword>
<comment type="caution">
    <text evidence="3">The sequence shown here is derived from an EMBL/GenBank/DDBJ whole genome shotgun (WGS) entry which is preliminary data.</text>
</comment>
<gene>
    <name evidence="3" type="ORF">KI387_041076</name>
</gene>
<protein>
    <submittedName>
        <fullName evidence="3">Uncharacterized protein</fullName>
    </submittedName>
</protein>
<proteinExistence type="predicted"/>
<name>A0AA38CAG3_TAXCH</name>
<feature type="non-terminal residue" evidence="3">
    <location>
        <position position="103"/>
    </location>
</feature>
<evidence type="ECO:0000313" key="4">
    <source>
        <dbReference type="Proteomes" id="UP000824469"/>
    </source>
</evidence>
<dbReference type="EMBL" id="JAHRHJ020000801">
    <property type="protein sequence ID" value="KAH9293719.1"/>
    <property type="molecule type" value="Genomic_DNA"/>
</dbReference>
<accession>A0AA38CAG3</accession>
<evidence type="ECO:0000313" key="3">
    <source>
        <dbReference type="EMBL" id="KAH9293719.1"/>
    </source>
</evidence>
<feature type="transmembrane region" description="Helical" evidence="2">
    <location>
        <begin position="29"/>
        <end position="54"/>
    </location>
</feature>
<dbReference type="Proteomes" id="UP000824469">
    <property type="component" value="Unassembled WGS sequence"/>
</dbReference>
<keyword evidence="2" id="KW-1133">Transmembrane helix</keyword>
<evidence type="ECO:0000256" key="1">
    <source>
        <dbReference type="SAM" id="MobiDB-lite"/>
    </source>
</evidence>
<keyword evidence="4" id="KW-1185">Reference proteome</keyword>
<evidence type="ECO:0000256" key="2">
    <source>
        <dbReference type="SAM" id="Phobius"/>
    </source>
</evidence>
<keyword evidence="2" id="KW-0472">Membrane</keyword>
<feature type="region of interest" description="Disordered" evidence="1">
    <location>
        <begin position="79"/>
        <end position="103"/>
    </location>
</feature>
<feature type="compositionally biased region" description="Polar residues" evidence="1">
    <location>
        <begin position="84"/>
        <end position="103"/>
    </location>
</feature>
<reference evidence="3 4" key="1">
    <citation type="journal article" date="2021" name="Nat. Plants">
        <title>The Taxus genome provides insights into paclitaxel biosynthesis.</title>
        <authorList>
            <person name="Xiong X."/>
            <person name="Gou J."/>
            <person name="Liao Q."/>
            <person name="Li Y."/>
            <person name="Zhou Q."/>
            <person name="Bi G."/>
            <person name="Li C."/>
            <person name="Du R."/>
            <person name="Wang X."/>
            <person name="Sun T."/>
            <person name="Guo L."/>
            <person name="Liang H."/>
            <person name="Lu P."/>
            <person name="Wu Y."/>
            <person name="Zhang Z."/>
            <person name="Ro D.K."/>
            <person name="Shang Y."/>
            <person name="Huang S."/>
            <person name="Yan J."/>
        </authorList>
    </citation>
    <scope>NUCLEOTIDE SEQUENCE [LARGE SCALE GENOMIC DNA]</scope>
    <source>
        <strain evidence="3">Ta-2019</strain>
    </source>
</reference>
<dbReference type="AlphaFoldDB" id="A0AA38CAG3"/>